<accession>A0ABD1ZLY9</accession>
<gene>
    <name evidence="1" type="ORF">R1flu_020024</name>
</gene>
<organism evidence="1 2">
    <name type="scientific">Riccia fluitans</name>
    <dbReference type="NCBI Taxonomy" id="41844"/>
    <lineage>
        <taxon>Eukaryota</taxon>
        <taxon>Viridiplantae</taxon>
        <taxon>Streptophyta</taxon>
        <taxon>Embryophyta</taxon>
        <taxon>Marchantiophyta</taxon>
        <taxon>Marchantiopsida</taxon>
        <taxon>Marchantiidae</taxon>
        <taxon>Marchantiales</taxon>
        <taxon>Ricciaceae</taxon>
        <taxon>Riccia</taxon>
    </lineage>
</organism>
<proteinExistence type="predicted"/>
<comment type="caution">
    <text evidence="1">The sequence shown here is derived from an EMBL/GenBank/DDBJ whole genome shotgun (WGS) entry which is preliminary data.</text>
</comment>
<reference evidence="1 2" key="1">
    <citation type="submission" date="2024-09" db="EMBL/GenBank/DDBJ databases">
        <title>Chromosome-scale assembly of Riccia fluitans.</title>
        <authorList>
            <person name="Paukszto L."/>
            <person name="Sawicki J."/>
            <person name="Karawczyk K."/>
            <person name="Piernik-Szablinska J."/>
            <person name="Szczecinska M."/>
            <person name="Mazdziarz M."/>
        </authorList>
    </citation>
    <scope>NUCLEOTIDE SEQUENCE [LARGE SCALE GENOMIC DNA]</scope>
    <source>
        <strain evidence="1">Rf_01</strain>
        <tissue evidence="1">Aerial parts of the thallus</tissue>
    </source>
</reference>
<name>A0ABD1ZLY9_9MARC</name>
<protein>
    <submittedName>
        <fullName evidence="1">Uncharacterized protein</fullName>
    </submittedName>
</protein>
<evidence type="ECO:0000313" key="2">
    <source>
        <dbReference type="Proteomes" id="UP001605036"/>
    </source>
</evidence>
<sequence length="134" mass="15481">MSKSRKHDGWNVSSEVGLQTCSYGRPRPRLQRKISTCFALRVVTEEVPSCRYYSELKKGEIRAFALLAVPKNKTVSSCQERFTDFHRLSPGIEVRPNLTNQEHIMATNIDSPNCRFVTVRFISETLFHRCETTR</sequence>
<keyword evidence="2" id="KW-1185">Reference proteome</keyword>
<dbReference type="EMBL" id="JBHFFA010000001">
    <property type="protein sequence ID" value="KAL2651896.1"/>
    <property type="molecule type" value="Genomic_DNA"/>
</dbReference>
<evidence type="ECO:0000313" key="1">
    <source>
        <dbReference type="EMBL" id="KAL2651896.1"/>
    </source>
</evidence>
<dbReference type="AlphaFoldDB" id="A0ABD1ZLY9"/>
<dbReference type="Proteomes" id="UP001605036">
    <property type="component" value="Unassembled WGS sequence"/>
</dbReference>